<dbReference type="AlphaFoldDB" id="A0A0X3Q938"/>
<dbReference type="EMBL" id="GEEE01004188">
    <property type="protein sequence ID" value="JAP59037.1"/>
    <property type="molecule type" value="Transcribed_RNA"/>
</dbReference>
<sequence>MAQGVALPYVSEKFSDPNSRDLHDALTDLCTVYSKIKNPPSPEDLRIIFHHAVRSLVRDPDCLRFLDSDDRERLVKNDSGPVPFKTDLVGYPCSPLYAHIGNYLALIAMSGTCPVFKQPKFETLHEWINATYRIDRLQRIIELAQPIPQMLRYWTPEQFRRRVELLLGIVGKRGMLDLLQMRKTVGSRNVFPFTREEIIESGKELHHRFAELTLAGRAVAKHAVRDSTKAWWGECTGTEEEKNARGQVLIERVLDEALWINIHGLPGELPALEVRTSQGYGLRCLVEPLSFRGFLEPYFAEGWKNHFKH</sequence>
<reference evidence="1" key="1">
    <citation type="submission" date="2016-01" db="EMBL/GenBank/DDBJ databases">
        <title>Reference transcriptome for the parasite Schistocephalus solidus: insights into the molecular evolution of parasitism.</title>
        <authorList>
            <person name="Hebert F.O."/>
            <person name="Grambauer S."/>
            <person name="Barber I."/>
            <person name="Landry C.R."/>
            <person name="Aubin-Horth N."/>
        </authorList>
    </citation>
    <scope>NUCLEOTIDE SEQUENCE</scope>
</reference>
<evidence type="ECO:0000313" key="1">
    <source>
        <dbReference type="EMBL" id="JAP59037.1"/>
    </source>
</evidence>
<protein>
    <submittedName>
        <fullName evidence="1">Uncharacterized protein</fullName>
    </submittedName>
</protein>
<gene>
    <name evidence="1" type="ORF">TR87268</name>
</gene>
<accession>A0A0X3Q938</accession>
<dbReference type="PANTHER" id="PTHR34204:SF2">
    <property type="entry name" value="RNA-BINDING ASCH DOMAIN PROTEIN"/>
    <property type="match status" value="1"/>
</dbReference>
<name>A0A0X3Q938_SCHSO</name>
<organism evidence="1">
    <name type="scientific">Schistocephalus solidus</name>
    <name type="common">Tapeworm</name>
    <dbReference type="NCBI Taxonomy" id="70667"/>
    <lineage>
        <taxon>Eukaryota</taxon>
        <taxon>Metazoa</taxon>
        <taxon>Spiralia</taxon>
        <taxon>Lophotrochozoa</taxon>
        <taxon>Platyhelminthes</taxon>
        <taxon>Cestoda</taxon>
        <taxon>Eucestoda</taxon>
        <taxon>Diphyllobothriidea</taxon>
        <taxon>Diphyllobothriidae</taxon>
        <taxon>Schistocephalus</taxon>
    </lineage>
</organism>
<dbReference type="PANTHER" id="PTHR34204">
    <property type="entry name" value="RNA-BINDING ASCH DOMAIN PROTEIN"/>
    <property type="match status" value="1"/>
</dbReference>
<proteinExistence type="predicted"/>